<name>A0ABV9ZDK8_9PSEU</name>
<reference evidence="4" key="1">
    <citation type="journal article" date="2019" name="Int. J. Syst. Evol. Microbiol.">
        <title>The Global Catalogue of Microorganisms (GCM) 10K type strain sequencing project: providing services to taxonomists for standard genome sequencing and annotation.</title>
        <authorList>
            <consortium name="The Broad Institute Genomics Platform"/>
            <consortium name="The Broad Institute Genome Sequencing Center for Infectious Disease"/>
            <person name="Wu L."/>
            <person name="Ma J."/>
        </authorList>
    </citation>
    <scope>NUCLEOTIDE SEQUENCE [LARGE SCALE GENOMIC DNA]</scope>
    <source>
        <strain evidence="4">XZYJ18</strain>
    </source>
</reference>
<dbReference type="Proteomes" id="UP001596175">
    <property type="component" value="Unassembled WGS sequence"/>
</dbReference>
<dbReference type="PROSITE" id="PS50801">
    <property type="entry name" value="STAS"/>
    <property type="match status" value="1"/>
</dbReference>
<dbReference type="RefSeq" id="WP_378021853.1">
    <property type="nucleotide sequence ID" value="NZ_JBHSKG010000007.1"/>
</dbReference>
<dbReference type="CDD" id="cd07043">
    <property type="entry name" value="STAS_anti-anti-sigma_factors"/>
    <property type="match status" value="1"/>
</dbReference>
<dbReference type="SUPFAM" id="SSF52091">
    <property type="entry name" value="SpoIIaa-like"/>
    <property type="match status" value="1"/>
</dbReference>
<keyword evidence="4" id="KW-1185">Reference proteome</keyword>
<accession>A0ABV9ZDK8</accession>
<dbReference type="EMBL" id="JBHSKG010000007">
    <property type="protein sequence ID" value="MFC5139676.1"/>
    <property type="molecule type" value="Genomic_DNA"/>
</dbReference>
<organism evidence="3 4">
    <name type="scientific">Actinomycetospora rhizophila</name>
    <dbReference type="NCBI Taxonomy" id="1416876"/>
    <lineage>
        <taxon>Bacteria</taxon>
        <taxon>Bacillati</taxon>
        <taxon>Actinomycetota</taxon>
        <taxon>Actinomycetes</taxon>
        <taxon>Pseudonocardiales</taxon>
        <taxon>Pseudonocardiaceae</taxon>
        <taxon>Actinomycetospora</taxon>
    </lineage>
</organism>
<sequence length="168" mass="17397">MKGPRTHGHQAAPSFTVLDGDGRPVADPDGVLTPGLTVAPTQPRRGLVLVRVLGEVDMLTAPRLRDVLDGALRAVADERDGGPDVTLGGEPPSVVCDLEGVTFLGASGLDTFAAAHETAVACRVDLVLVASHRTVVRPLHVTTLDRCLTVLASHPALGGRLPVGQGTR</sequence>
<evidence type="ECO:0000313" key="4">
    <source>
        <dbReference type="Proteomes" id="UP001596175"/>
    </source>
</evidence>
<evidence type="ECO:0000313" key="3">
    <source>
        <dbReference type="EMBL" id="MFC5139676.1"/>
    </source>
</evidence>
<dbReference type="Pfam" id="PF01740">
    <property type="entry name" value="STAS"/>
    <property type="match status" value="1"/>
</dbReference>
<dbReference type="Gene3D" id="3.30.750.24">
    <property type="entry name" value="STAS domain"/>
    <property type="match status" value="1"/>
</dbReference>
<dbReference type="InterPro" id="IPR002645">
    <property type="entry name" value="STAS_dom"/>
</dbReference>
<gene>
    <name evidence="3" type="ORF">ACFPK1_15655</name>
</gene>
<feature type="region of interest" description="Disordered" evidence="1">
    <location>
        <begin position="1"/>
        <end position="37"/>
    </location>
</feature>
<dbReference type="InterPro" id="IPR036513">
    <property type="entry name" value="STAS_dom_sf"/>
</dbReference>
<proteinExistence type="predicted"/>
<evidence type="ECO:0000259" key="2">
    <source>
        <dbReference type="PROSITE" id="PS50801"/>
    </source>
</evidence>
<protein>
    <submittedName>
        <fullName evidence="3">STAS domain-containing protein</fullName>
    </submittedName>
</protein>
<evidence type="ECO:0000256" key="1">
    <source>
        <dbReference type="SAM" id="MobiDB-lite"/>
    </source>
</evidence>
<comment type="caution">
    <text evidence="3">The sequence shown here is derived from an EMBL/GenBank/DDBJ whole genome shotgun (WGS) entry which is preliminary data.</text>
</comment>
<feature type="domain" description="STAS" evidence="2">
    <location>
        <begin position="37"/>
        <end position="144"/>
    </location>
</feature>